<name>A0ABP8HHJ3_9BURK</name>
<feature type="domain" description="ChsH2 rubredoxin-like zinc ribbon" evidence="1">
    <location>
        <begin position="15"/>
        <end position="50"/>
    </location>
</feature>
<dbReference type="InterPro" id="IPR012340">
    <property type="entry name" value="NA-bd_OB-fold"/>
</dbReference>
<organism evidence="2 3">
    <name type="scientific">Pigmentiphaga soli</name>
    <dbReference type="NCBI Taxonomy" id="1007095"/>
    <lineage>
        <taxon>Bacteria</taxon>
        <taxon>Pseudomonadati</taxon>
        <taxon>Pseudomonadota</taxon>
        <taxon>Betaproteobacteria</taxon>
        <taxon>Burkholderiales</taxon>
        <taxon>Alcaligenaceae</taxon>
        <taxon>Pigmentiphaga</taxon>
    </lineage>
</organism>
<protein>
    <recommendedName>
        <fullName evidence="1">ChsH2 rubredoxin-like zinc ribbon domain-containing protein</fullName>
    </recommendedName>
</protein>
<accession>A0ABP8HHJ3</accession>
<dbReference type="PANTHER" id="PTHR34075">
    <property type="entry name" value="BLR3430 PROTEIN"/>
    <property type="match status" value="1"/>
</dbReference>
<dbReference type="InterPro" id="IPR052513">
    <property type="entry name" value="Thioester_dehydratase-like"/>
</dbReference>
<dbReference type="RefSeq" id="WP_345251338.1">
    <property type="nucleotide sequence ID" value="NZ_BAABFO010000021.1"/>
</dbReference>
<evidence type="ECO:0000313" key="2">
    <source>
        <dbReference type="EMBL" id="GAA4339028.1"/>
    </source>
</evidence>
<evidence type="ECO:0000313" key="3">
    <source>
        <dbReference type="Proteomes" id="UP001501671"/>
    </source>
</evidence>
<dbReference type="EMBL" id="BAABFO010000021">
    <property type="protein sequence ID" value="GAA4339028.1"/>
    <property type="molecule type" value="Genomic_DNA"/>
</dbReference>
<evidence type="ECO:0000259" key="1">
    <source>
        <dbReference type="Pfam" id="PF12172"/>
    </source>
</evidence>
<reference evidence="3" key="1">
    <citation type="journal article" date="2019" name="Int. J. Syst. Evol. Microbiol.">
        <title>The Global Catalogue of Microorganisms (GCM) 10K type strain sequencing project: providing services to taxonomists for standard genome sequencing and annotation.</title>
        <authorList>
            <consortium name="The Broad Institute Genomics Platform"/>
            <consortium name="The Broad Institute Genome Sequencing Center for Infectious Disease"/>
            <person name="Wu L."/>
            <person name="Ma J."/>
        </authorList>
    </citation>
    <scope>NUCLEOTIDE SEQUENCE [LARGE SCALE GENOMIC DNA]</scope>
    <source>
        <strain evidence="3">JCM 17666</strain>
    </source>
</reference>
<dbReference type="Proteomes" id="UP001501671">
    <property type="component" value="Unassembled WGS sequence"/>
</dbReference>
<dbReference type="Gene3D" id="6.10.30.10">
    <property type="match status" value="1"/>
</dbReference>
<dbReference type="InterPro" id="IPR022002">
    <property type="entry name" value="ChsH2_Znr"/>
</dbReference>
<gene>
    <name evidence="2" type="ORF">GCM10023144_36760</name>
</gene>
<dbReference type="Pfam" id="PF12172">
    <property type="entry name" value="zf-ChsH2"/>
    <property type="match status" value="1"/>
</dbReference>
<proteinExistence type="predicted"/>
<keyword evidence="3" id="KW-1185">Reference proteome</keyword>
<dbReference type="PANTHER" id="PTHR34075:SF5">
    <property type="entry name" value="BLR3430 PROTEIN"/>
    <property type="match status" value="1"/>
</dbReference>
<comment type="caution">
    <text evidence="2">The sequence shown here is derived from an EMBL/GenBank/DDBJ whole genome shotgun (WGS) entry which is preliminary data.</text>
</comment>
<sequence length="135" mass="15188">MPGPRLYSMFDQTMWESIANGRMRIQRCGDCAAYRYPPAACCAKCLSTKFSWEPISGKAKALSWITYHRQYLPAYPVPTTIVAAMLEEGEILIASMDTSMVGQLKLDCPVRVVYGEHPDGYKIPRFEPDTRSPTS</sequence>
<dbReference type="SUPFAM" id="SSF50249">
    <property type="entry name" value="Nucleic acid-binding proteins"/>
    <property type="match status" value="1"/>
</dbReference>